<evidence type="ECO:0000256" key="1">
    <source>
        <dbReference type="SAM" id="Coils"/>
    </source>
</evidence>
<dbReference type="PANTHER" id="PTHR22692">
    <property type="entry name" value="MYOSIN VII, XV"/>
    <property type="match status" value="1"/>
</dbReference>
<keyword evidence="1" id="KW-0175">Coiled coil</keyword>
<name>A0A5B7H707_PORTR</name>
<dbReference type="SMART" id="SM00015">
    <property type="entry name" value="IQ"/>
    <property type="match status" value="3"/>
</dbReference>
<dbReference type="InterPro" id="IPR027417">
    <property type="entry name" value="P-loop_NTPase"/>
</dbReference>
<dbReference type="InterPro" id="IPR051567">
    <property type="entry name" value="Unconventional_Myosin_ATPase"/>
</dbReference>
<keyword evidence="5" id="KW-1185">Reference proteome</keyword>
<dbReference type="Pfam" id="PF00612">
    <property type="entry name" value="IQ"/>
    <property type="match status" value="3"/>
</dbReference>
<dbReference type="PANTHER" id="PTHR22692:SF33">
    <property type="entry name" value="MYOSIN"/>
    <property type="match status" value="1"/>
</dbReference>
<feature type="coiled-coil region" evidence="1">
    <location>
        <begin position="92"/>
        <end position="162"/>
    </location>
</feature>
<gene>
    <name evidence="4" type="primary">ck_0</name>
    <name evidence="4" type="ORF">E2C01_058939</name>
</gene>
<evidence type="ECO:0000256" key="2">
    <source>
        <dbReference type="SAM" id="MobiDB-lite"/>
    </source>
</evidence>
<dbReference type="AlphaFoldDB" id="A0A5B7H707"/>
<evidence type="ECO:0000313" key="5">
    <source>
        <dbReference type="Proteomes" id="UP000324222"/>
    </source>
</evidence>
<dbReference type="Proteomes" id="UP000324222">
    <property type="component" value="Unassembled WGS sequence"/>
</dbReference>
<dbReference type="InterPro" id="IPR000857">
    <property type="entry name" value="MyTH4_dom"/>
</dbReference>
<protein>
    <submittedName>
        <fullName evidence="4">Myosin-VIIa</fullName>
    </submittedName>
</protein>
<organism evidence="4 5">
    <name type="scientific">Portunus trituberculatus</name>
    <name type="common">Swimming crab</name>
    <name type="synonym">Neptunus trituberculatus</name>
    <dbReference type="NCBI Taxonomy" id="210409"/>
    <lineage>
        <taxon>Eukaryota</taxon>
        <taxon>Metazoa</taxon>
        <taxon>Ecdysozoa</taxon>
        <taxon>Arthropoda</taxon>
        <taxon>Crustacea</taxon>
        <taxon>Multicrustacea</taxon>
        <taxon>Malacostraca</taxon>
        <taxon>Eumalacostraca</taxon>
        <taxon>Eucarida</taxon>
        <taxon>Decapoda</taxon>
        <taxon>Pleocyemata</taxon>
        <taxon>Brachyura</taxon>
        <taxon>Eubrachyura</taxon>
        <taxon>Portunoidea</taxon>
        <taxon>Portunidae</taxon>
        <taxon>Portuninae</taxon>
        <taxon>Portunus</taxon>
    </lineage>
</organism>
<feature type="domain" description="MyTH4" evidence="3">
    <location>
        <begin position="247"/>
        <end position="483"/>
    </location>
</feature>
<dbReference type="InterPro" id="IPR000048">
    <property type="entry name" value="IQ_motif_EF-hand-BS"/>
</dbReference>
<feature type="region of interest" description="Disordered" evidence="2">
    <location>
        <begin position="182"/>
        <end position="225"/>
    </location>
</feature>
<reference evidence="4 5" key="1">
    <citation type="submission" date="2019-05" db="EMBL/GenBank/DDBJ databases">
        <title>Another draft genome of Portunus trituberculatus and its Hox gene families provides insights of decapod evolution.</title>
        <authorList>
            <person name="Jeong J.-H."/>
            <person name="Song I."/>
            <person name="Kim S."/>
            <person name="Choi T."/>
            <person name="Kim D."/>
            <person name="Ryu S."/>
            <person name="Kim W."/>
        </authorList>
    </citation>
    <scope>NUCLEOTIDE SEQUENCE [LARGE SCALE GENOMIC DNA]</scope>
    <source>
        <tissue evidence="4">Muscle</tissue>
    </source>
</reference>
<dbReference type="EMBL" id="VSRR010022624">
    <property type="protein sequence ID" value="MPC64818.1"/>
    <property type="molecule type" value="Genomic_DNA"/>
</dbReference>
<dbReference type="GO" id="GO:0005856">
    <property type="term" value="C:cytoskeleton"/>
    <property type="evidence" value="ECO:0007669"/>
    <property type="project" value="InterPro"/>
</dbReference>
<dbReference type="InterPro" id="IPR038185">
    <property type="entry name" value="MyTH4_dom_sf"/>
</dbReference>
<accession>A0A5B7H707</accession>
<dbReference type="Gene3D" id="1.20.5.190">
    <property type="match status" value="2"/>
</dbReference>
<evidence type="ECO:0000313" key="4">
    <source>
        <dbReference type="EMBL" id="MPC64818.1"/>
    </source>
</evidence>
<dbReference type="OrthoDB" id="6108017at2759"/>
<dbReference type="Gene3D" id="1.25.40.530">
    <property type="entry name" value="MyTH4 domain"/>
    <property type="match status" value="1"/>
</dbReference>
<comment type="caution">
    <text evidence="4">The sequence shown here is derived from an EMBL/GenBank/DDBJ whole genome shotgun (WGS) entry which is preliminary data.</text>
</comment>
<sequence>MRESAIIIQKYYRTHAQKRRYQNMRVGYMRLQALIRSRVVSHRFKHLRGHIISLQARCRGYLVRREFQHKLWAVTKIQAQVRGLIARRQYRKLKLRVEAARLKEEEEKALRQQMDKRKAREIAEMKYLERLKEMERAEELRAREERQMIETKMERVREAERQRDEPLDDSQLVDRIFEFLPPDSASETQAPPSRFQDLPTPGKGAVSEDDIISGIPRPPGDQDEDLSEYKFQKYAATYFQGNVNHQYSRKQLKQPLLQLQTQGDQLAAMALWITILRFMGDMAEPKYHMMDRDTTSVMSKVSATLGRNFIKSKEFQEAQLMGMDPVVYMSQKNRSIRHKLVSLTLKRKHKLGDDVRRRLQEEEYTAESYSSWLDSRPTSNLEKLHFIIGHGILRAELRDEIYCQICKQLSNNPSKSSHARGWILLSLCVGCFAPSEDFVKYLLSFIREGPPGYAPYCEERLKRTFANGTRNQPPSWLELQVIEVHVSLDFGRLVKNKELDWKVIEIKMYNL</sequence>
<dbReference type="PROSITE" id="PS50096">
    <property type="entry name" value="IQ"/>
    <property type="match status" value="3"/>
</dbReference>
<proteinExistence type="predicted"/>
<dbReference type="SMART" id="SM00139">
    <property type="entry name" value="MyTH4"/>
    <property type="match status" value="1"/>
</dbReference>
<dbReference type="SUPFAM" id="SSF52540">
    <property type="entry name" value="P-loop containing nucleoside triphosphate hydrolases"/>
    <property type="match status" value="1"/>
</dbReference>
<dbReference type="PROSITE" id="PS51016">
    <property type="entry name" value="MYTH4"/>
    <property type="match status" value="1"/>
</dbReference>
<evidence type="ECO:0000259" key="3">
    <source>
        <dbReference type="PROSITE" id="PS51016"/>
    </source>
</evidence>
<dbReference type="Pfam" id="PF00784">
    <property type="entry name" value="MyTH4"/>
    <property type="match status" value="1"/>
</dbReference>